<proteinExistence type="predicted"/>
<name>W3WYJ3_PESFW</name>
<protein>
    <submittedName>
        <fullName evidence="1">Uncharacterized protein</fullName>
    </submittedName>
</protein>
<dbReference type="InParanoid" id="W3WYJ3"/>
<dbReference type="Proteomes" id="UP000030651">
    <property type="component" value="Unassembled WGS sequence"/>
</dbReference>
<dbReference type="GeneID" id="19273710"/>
<evidence type="ECO:0000313" key="2">
    <source>
        <dbReference type="Proteomes" id="UP000030651"/>
    </source>
</evidence>
<evidence type="ECO:0000313" key="1">
    <source>
        <dbReference type="EMBL" id="ETS78844.1"/>
    </source>
</evidence>
<gene>
    <name evidence="1" type="ORF">PFICI_08697</name>
</gene>
<dbReference type="EMBL" id="KI912114">
    <property type="protein sequence ID" value="ETS78844.1"/>
    <property type="molecule type" value="Genomic_DNA"/>
</dbReference>
<dbReference type="HOGENOM" id="CLU_1510604_0_0_1"/>
<dbReference type="OrthoDB" id="5301876at2759"/>
<sequence>MSGPLSPYPLFVLSKDNDSQYLKTLLSELASAPGSGGCNNFTLVTATNNATIPVKRYVPIREGSDEMRESIISGTTPDVVPEPFTSPFTGKDLHECAKWIRDLPHDLNIAWQKEFFCAVDKHCRDENTLLLVRRFESAEDGLAVHAFPVAVTDADSFIMNYVGDDWEDQLQRYQRRAHRRGTADRSVGVPFEYNAVNH</sequence>
<reference evidence="2" key="1">
    <citation type="journal article" date="2015" name="BMC Genomics">
        <title>Genomic and transcriptomic analysis of the endophytic fungus Pestalotiopsis fici reveals its lifestyle and high potential for synthesis of natural products.</title>
        <authorList>
            <person name="Wang X."/>
            <person name="Zhang X."/>
            <person name="Liu L."/>
            <person name="Xiang M."/>
            <person name="Wang W."/>
            <person name="Sun X."/>
            <person name="Che Y."/>
            <person name="Guo L."/>
            <person name="Liu G."/>
            <person name="Guo L."/>
            <person name="Wang C."/>
            <person name="Yin W.B."/>
            <person name="Stadler M."/>
            <person name="Zhang X."/>
            <person name="Liu X."/>
        </authorList>
    </citation>
    <scope>NUCLEOTIDE SEQUENCE [LARGE SCALE GENOMIC DNA]</scope>
    <source>
        <strain evidence="2">W106-1 / CGMCC3.15140</strain>
    </source>
</reference>
<accession>W3WYJ3</accession>
<dbReference type="KEGG" id="pfy:PFICI_08697"/>
<dbReference type="RefSeq" id="XP_007835469.1">
    <property type="nucleotide sequence ID" value="XM_007837278.1"/>
</dbReference>
<keyword evidence="2" id="KW-1185">Reference proteome</keyword>
<organism evidence="1 2">
    <name type="scientific">Pestalotiopsis fici (strain W106-1 / CGMCC3.15140)</name>
    <dbReference type="NCBI Taxonomy" id="1229662"/>
    <lineage>
        <taxon>Eukaryota</taxon>
        <taxon>Fungi</taxon>
        <taxon>Dikarya</taxon>
        <taxon>Ascomycota</taxon>
        <taxon>Pezizomycotina</taxon>
        <taxon>Sordariomycetes</taxon>
        <taxon>Xylariomycetidae</taxon>
        <taxon>Amphisphaeriales</taxon>
        <taxon>Sporocadaceae</taxon>
        <taxon>Pestalotiopsis</taxon>
    </lineage>
</organism>
<dbReference type="AlphaFoldDB" id="W3WYJ3"/>
<dbReference type="eggNOG" id="ENOG502RMFB">
    <property type="taxonomic scope" value="Eukaryota"/>
</dbReference>
<dbReference type="OMA" id="HECAKWI"/>